<dbReference type="RefSeq" id="WP_176164163.1">
    <property type="nucleotide sequence ID" value="NZ_CP054929.1"/>
</dbReference>
<sequence length="219" mass="23712">MIVTMIVIAEVGFWVLLVGGLSVRYLLRRPRAGAAILMCEPVLELALLVATVIDLRDGATASTRHGLAAMYIGFSVAYGHYTMTWADRHFAYRFAGGPKPAKPPKYGMARATHEWKMWLRTALGAGIAAGLLQLAVWFVDDPDRTASLRDMQAPMGMVVGIWLLVALSYTLWPKKDPAGPAGGVPAGPAGGGHGLDAEPGVERRPAWQQAVERVTHRDR</sequence>
<keyword evidence="2" id="KW-0472">Membrane</keyword>
<evidence type="ECO:0000313" key="3">
    <source>
        <dbReference type="EMBL" id="QKW52455.1"/>
    </source>
</evidence>
<keyword evidence="2" id="KW-1133">Transmembrane helix</keyword>
<organism evidence="3 4">
    <name type="scientific">Streptomyces buecherae</name>
    <dbReference type="NCBI Taxonomy" id="2763006"/>
    <lineage>
        <taxon>Bacteria</taxon>
        <taxon>Bacillati</taxon>
        <taxon>Actinomycetota</taxon>
        <taxon>Actinomycetes</taxon>
        <taxon>Kitasatosporales</taxon>
        <taxon>Streptomycetaceae</taxon>
        <taxon>Streptomyces</taxon>
    </lineage>
</organism>
<keyword evidence="2" id="KW-0812">Transmembrane</keyword>
<accession>A0A7H8NDE5</accession>
<protein>
    <submittedName>
        <fullName evidence="3">Uncharacterized protein</fullName>
    </submittedName>
</protein>
<reference evidence="3 4" key="1">
    <citation type="submission" date="2020-06" db="EMBL/GenBank/DDBJ databases">
        <title>Genome mining for natural products.</title>
        <authorList>
            <person name="Zhang B."/>
            <person name="Shi J."/>
            <person name="Ge H."/>
        </authorList>
    </citation>
    <scope>NUCLEOTIDE SEQUENCE [LARGE SCALE GENOMIC DNA]</scope>
    <source>
        <strain evidence="3 4">NA00687</strain>
    </source>
</reference>
<proteinExistence type="predicted"/>
<feature type="transmembrane region" description="Helical" evidence="2">
    <location>
        <begin position="65"/>
        <end position="83"/>
    </location>
</feature>
<dbReference type="Proteomes" id="UP000509303">
    <property type="component" value="Chromosome"/>
</dbReference>
<keyword evidence="4" id="KW-1185">Reference proteome</keyword>
<evidence type="ECO:0000256" key="1">
    <source>
        <dbReference type="SAM" id="MobiDB-lite"/>
    </source>
</evidence>
<feature type="transmembrane region" description="Helical" evidence="2">
    <location>
        <begin position="6"/>
        <end position="27"/>
    </location>
</feature>
<feature type="transmembrane region" description="Helical" evidence="2">
    <location>
        <begin position="151"/>
        <end position="172"/>
    </location>
</feature>
<feature type="transmembrane region" description="Helical" evidence="2">
    <location>
        <begin position="118"/>
        <end position="139"/>
    </location>
</feature>
<feature type="region of interest" description="Disordered" evidence="1">
    <location>
        <begin position="179"/>
        <end position="219"/>
    </location>
</feature>
<feature type="transmembrane region" description="Helical" evidence="2">
    <location>
        <begin position="34"/>
        <end position="53"/>
    </location>
</feature>
<gene>
    <name evidence="3" type="ORF">HUT08_26240</name>
</gene>
<feature type="compositionally biased region" description="Gly residues" evidence="1">
    <location>
        <begin position="180"/>
        <end position="194"/>
    </location>
</feature>
<dbReference type="AlphaFoldDB" id="A0A7H8NDE5"/>
<evidence type="ECO:0000313" key="4">
    <source>
        <dbReference type="Proteomes" id="UP000509303"/>
    </source>
</evidence>
<dbReference type="EMBL" id="CP054929">
    <property type="protein sequence ID" value="QKW52455.1"/>
    <property type="molecule type" value="Genomic_DNA"/>
</dbReference>
<evidence type="ECO:0000256" key="2">
    <source>
        <dbReference type="SAM" id="Phobius"/>
    </source>
</evidence>
<name>A0A7H8NDE5_9ACTN</name>